<protein>
    <submittedName>
        <fullName evidence="1">Uncharacterized protein</fullName>
    </submittedName>
</protein>
<accession>A0A068SL18</accession>
<keyword evidence="2" id="KW-1185">Reference proteome</keyword>
<dbReference type="Proteomes" id="UP000028181">
    <property type="component" value="Chromosome I"/>
</dbReference>
<dbReference type="EMBL" id="HG938353">
    <property type="protein sequence ID" value="CDN46858.1"/>
    <property type="molecule type" value="Genomic_DNA"/>
</dbReference>
<evidence type="ECO:0000313" key="2">
    <source>
        <dbReference type="Proteomes" id="UP000028181"/>
    </source>
</evidence>
<name>A0A068SL18_NEOGA</name>
<dbReference type="HOGENOM" id="CLU_3236606_0_0_5"/>
<reference evidence="2" key="1">
    <citation type="journal article" date="2014" name="BMC Genomics">
        <title>Genome sequencing of two Neorhizobium galegae strains reveals a noeT gene responsible for the unusual acetylation of the nodulation factors.</title>
        <authorList>
            <person name="Osterman J."/>
            <person name="Marsh J."/>
            <person name="Laine P.K."/>
            <person name="Zeng Z."/>
            <person name="Alatalo E."/>
            <person name="Sullivan J.T."/>
            <person name="Young J.P."/>
            <person name="Thomas-Oates J."/>
            <person name="Paulin L."/>
            <person name="Lindstrom K."/>
        </authorList>
    </citation>
    <scope>NUCLEOTIDE SEQUENCE [LARGE SCALE GENOMIC DNA]</scope>
    <source>
        <strain evidence="2">HAMBI 540</strain>
    </source>
</reference>
<evidence type="ECO:0000313" key="1">
    <source>
        <dbReference type="EMBL" id="CDN46858.1"/>
    </source>
</evidence>
<gene>
    <name evidence="1" type="ORF">RG540_CH06680</name>
</gene>
<sequence length="43" mass="4555">MAIALCSASNHHNVSPAQPIFSNCAHLACARLSLPGHFFGSYL</sequence>
<dbReference type="AlphaFoldDB" id="A0A068SL18"/>
<organism evidence="1 2">
    <name type="scientific">Neorhizobium galegae bv. orientalis str. HAMBI 540</name>
    <dbReference type="NCBI Taxonomy" id="1028800"/>
    <lineage>
        <taxon>Bacteria</taxon>
        <taxon>Pseudomonadati</taxon>
        <taxon>Pseudomonadota</taxon>
        <taxon>Alphaproteobacteria</taxon>
        <taxon>Hyphomicrobiales</taxon>
        <taxon>Rhizobiaceae</taxon>
        <taxon>Rhizobium/Agrobacterium group</taxon>
        <taxon>Neorhizobium</taxon>
    </lineage>
</organism>
<dbReference type="KEGG" id="ngg:RG540_CH06680"/>
<proteinExistence type="predicted"/>